<reference evidence="3" key="1">
    <citation type="submission" date="2015-11" db="EMBL/GenBank/DDBJ databases">
        <authorList>
            <person name="Varghese N."/>
        </authorList>
    </citation>
    <scope>NUCLEOTIDE SEQUENCE [LARGE SCALE GENOMIC DNA]</scope>
    <source>
        <strain evidence="3">JGI-23</strain>
    </source>
</reference>
<accession>A0A0P1NYU9</accession>
<organism evidence="2 3">
    <name type="scientific">Candidatus Chryseopegocella kryptomonas</name>
    <dbReference type="NCBI Taxonomy" id="1633643"/>
    <lineage>
        <taxon>Bacteria</taxon>
        <taxon>Pseudomonadati</taxon>
        <taxon>Candidatus Kryptoniota</taxon>
        <taxon>Candidatus Chryseopegocella</taxon>
    </lineage>
</organism>
<dbReference type="EMBL" id="CZVW01000018">
    <property type="protein sequence ID" value="CUT03792.1"/>
    <property type="molecule type" value="Genomic_DNA"/>
</dbReference>
<evidence type="ECO:0000313" key="3">
    <source>
        <dbReference type="Proteomes" id="UP000199197"/>
    </source>
</evidence>
<proteinExistence type="predicted"/>
<name>A0A0P1NYU9_9BACT</name>
<keyword evidence="1" id="KW-0812">Transmembrane</keyword>
<feature type="transmembrane region" description="Helical" evidence="1">
    <location>
        <begin position="97"/>
        <end position="120"/>
    </location>
</feature>
<feature type="transmembrane region" description="Helical" evidence="1">
    <location>
        <begin position="12"/>
        <end position="32"/>
    </location>
</feature>
<feature type="transmembrane region" description="Helical" evidence="1">
    <location>
        <begin position="38"/>
        <end position="57"/>
    </location>
</feature>
<evidence type="ECO:0000313" key="2">
    <source>
        <dbReference type="EMBL" id="CUT03792.1"/>
    </source>
</evidence>
<evidence type="ECO:0000256" key="1">
    <source>
        <dbReference type="SAM" id="Phobius"/>
    </source>
</evidence>
<gene>
    <name evidence="2" type="ORF">JGI23_01554</name>
</gene>
<dbReference type="Proteomes" id="UP000199197">
    <property type="component" value="Unassembled WGS sequence"/>
</dbReference>
<evidence type="ECO:0008006" key="4">
    <source>
        <dbReference type="Google" id="ProtNLM"/>
    </source>
</evidence>
<protein>
    <recommendedName>
        <fullName evidence="4">ATP synthase I chain</fullName>
    </recommendedName>
</protein>
<dbReference type="RefSeq" id="WP_092350557.1">
    <property type="nucleotide sequence ID" value="NZ_CZVW01000018.1"/>
</dbReference>
<feature type="transmembrane region" description="Helical" evidence="1">
    <location>
        <begin position="69"/>
        <end position="91"/>
    </location>
</feature>
<keyword evidence="1" id="KW-0472">Membrane</keyword>
<keyword evidence="3" id="KW-1185">Reference proteome</keyword>
<dbReference type="OrthoDB" id="9946788at2"/>
<dbReference type="AlphaFoldDB" id="A0A0P1NYU9"/>
<keyword evidence="1" id="KW-1133">Transmembrane helix</keyword>
<sequence>MKINTGRFVKYVLMAVVVVWLLALYPLFKFASSEFVKSFAVGSLISLINSVAGFILVKRGFERSNKEFLKLTIGSMGVRLFVIAGLILFLLEVLNFEIYGLLISLLLFYFIFLAVEILYLNKLTTKREF</sequence>